<feature type="transmembrane region" description="Helical" evidence="14">
    <location>
        <begin position="335"/>
        <end position="360"/>
    </location>
</feature>
<evidence type="ECO:0000259" key="16">
    <source>
        <dbReference type="PROSITE" id="PS50104"/>
    </source>
</evidence>
<dbReference type="SUPFAM" id="SSF48726">
    <property type="entry name" value="Immunoglobulin"/>
    <property type="match status" value="4"/>
</dbReference>
<gene>
    <name evidence="18" type="primary">IL18R1</name>
</gene>
<dbReference type="InterPro" id="IPR015621">
    <property type="entry name" value="IL-1_rcpt_fam"/>
</dbReference>
<dbReference type="InterPro" id="IPR000157">
    <property type="entry name" value="TIR_dom"/>
</dbReference>
<evidence type="ECO:0000256" key="3">
    <source>
        <dbReference type="ARBA" id="ARBA00022692"/>
    </source>
</evidence>
<reference evidence="18" key="2">
    <citation type="submission" date="2025-09" db="UniProtKB">
        <authorList>
            <consortium name="Ensembl"/>
        </authorList>
    </citation>
    <scope>IDENTIFICATION</scope>
</reference>
<comment type="subcellular location">
    <subcellularLocation>
        <location evidence="1">Membrane</location>
        <topology evidence="1">Single-pass type I membrane protein</topology>
    </subcellularLocation>
</comment>
<dbReference type="InterPro" id="IPR036179">
    <property type="entry name" value="Ig-like_dom_sf"/>
</dbReference>
<dbReference type="Gene3D" id="2.60.40.10">
    <property type="entry name" value="Immunoglobulins"/>
    <property type="match status" value="6"/>
</dbReference>
<feature type="domain" description="TIR" evidence="16">
    <location>
        <begin position="846"/>
        <end position="998"/>
    </location>
</feature>
<keyword evidence="5" id="KW-0677">Repeat</keyword>
<keyword evidence="8" id="KW-0520">NAD</keyword>
<feature type="domain" description="TIR" evidence="16">
    <location>
        <begin position="382"/>
        <end position="531"/>
    </location>
</feature>
<dbReference type="PROSITE" id="PS50835">
    <property type="entry name" value="IG_LIKE"/>
    <property type="match status" value="5"/>
</dbReference>
<dbReference type="SMART" id="SM00255">
    <property type="entry name" value="TIR"/>
    <property type="match status" value="1"/>
</dbReference>
<evidence type="ECO:0000259" key="17">
    <source>
        <dbReference type="PROSITE" id="PS50835"/>
    </source>
</evidence>
<evidence type="ECO:0000256" key="2">
    <source>
        <dbReference type="ARBA" id="ARBA00009752"/>
    </source>
</evidence>
<dbReference type="FunFam" id="2.60.40.10:FF:000284">
    <property type="entry name" value="interleukin-1 receptor accessory protein-like 1"/>
    <property type="match status" value="1"/>
</dbReference>
<feature type="domain" description="Ig-like" evidence="17">
    <location>
        <begin position="570"/>
        <end position="678"/>
    </location>
</feature>
<dbReference type="Proteomes" id="UP000472275">
    <property type="component" value="Chromosome 23"/>
</dbReference>
<evidence type="ECO:0000256" key="14">
    <source>
        <dbReference type="SAM" id="Phobius"/>
    </source>
</evidence>
<keyword evidence="6" id="KW-0378">Hydrolase</keyword>
<dbReference type="Ensembl" id="ENSACCT00020019444.1">
    <property type="protein sequence ID" value="ENSACCP00020018625.1"/>
    <property type="gene ID" value="ENSACCG00020012807.1"/>
</dbReference>
<dbReference type="InterPro" id="IPR003599">
    <property type="entry name" value="Ig_sub"/>
</dbReference>
<evidence type="ECO:0000256" key="8">
    <source>
        <dbReference type="ARBA" id="ARBA00023027"/>
    </source>
</evidence>
<dbReference type="Gene3D" id="3.40.50.10140">
    <property type="entry name" value="Toll/interleukin-1 receptor homology (TIR) domain"/>
    <property type="match status" value="2"/>
</dbReference>
<organism evidence="18 19">
    <name type="scientific">Aquila chrysaetos chrysaetos</name>
    <dbReference type="NCBI Taxonomy" id="223781"/>
    <lineage>
        <taxon>Eukaryota</taxon>
        <taxon>Metazoa</taxon>
        <taxon>Chordata</taxon>
        <taxon>Craniata</taxon>
        <taxon>Vertebrata</taxon>
        <taxon>Euteleostomi</taxon>
        <taxon>Archelosauria</taxon>
        <taxon>Archosauria</taxon>
        <taxon>Dinosauria</taxon>
        <taxon>Saurischia</taxon>
        <taxon>Theropoda</taxon>
        <taxon>Coelurosauria</taxon>
        <taxon>Aves</taxon>
        <taxon>Neognathae</taxon>
        <taxon>Neoaves</taxon>
        <taxon>Telluraves</taxon>
        <taxon>Accipitrimorphae</taxon>
        <taxon>Accipitriformes</taxon>
        <taxon>Accipitridae</taxon>
        <taxon>Accipitrinae</taxon>
        <taxon>Aquila</taxon>
    </lineage>
</organism>
<dbReference type="AlphaFoldDB" id="A0A663F1H8"/>
<reference evidence="18" key="1">
    <citation type="submission" date="2025-08" db="UniProtKB">
        <authorList>
            <consortium name="Ensembl"/>
        </authorList>
    </citation>
    <scope>IDENTIFICATION</scope>
</reference>
<dbReference type="SUPFAM" id="SSF52200">
    <property type="entry name" value="Toll/Interleukin receptor TIR domain"/>
    <property type="match status" value="2"/>
</dbReference>
<evidence type="ECO:0000313" key="19">
    <source>
        <dbReference type="Proteomes" id="UP000472275"/>
    </source>
</evidence>
<dbReference type="GO" id="GO:0016020">
    <property type="term" value="C:membrane"/>
    <property type="evidence" value="ECO:0007669"/>
    <property type="project" value="UniProtKB-SubCell"/>
</dbReference>
<feature type="domain" description="Ig-like" evidence="17">
    <location>
        <begin position="21"/>
        <end position="111"/>
    </location>
</feature>
<dbReference type="InParanoid" id="A0A663F1H8"/>
<protein>
    <submittedName>
        <fullName evidence="18">Interleukin 18 receptor 1</fullName>
    </submittedName>
</protein>
<keyword evidence="4 15" id="KW-0732">Signal</keyword>
<dbReference type="GeneTree" id="ENSGT01090000259985"/>
<evidence type="ECO:0000256" key="15">
    <source>
        <dbReference type="SAM" id="SignalP"/>
    </source>
</evidence>
<dbReference type="PROSITE" id="PS50104">
    <property type="entry name" value="TIR"/>
    <property type="match status" value="2"/>
</dbReference>
<dbReference type="InterPro" id="IPR013783">
    <property type="entry name" value="Ig-like_fold"/>
</dbReference>
<dbReference type="PANTHER" id="PTHR11890:SF23">
    <property type="entry name" value="INTERLEUKIN-18 RECEPTOR ACCESSORY PROTEIN"/>
    <property type="match status" value="1"/>
</dbReference>
<keyword evidence="10" id="KW-1015">Disulfide bond</keyword>
<dbReference type="FunFam" id="2.60.40.10:FF:002876">
    <property type="entry name" value="Uncharacterized protein"/>
    <property type="match status" value="1"/>
</dbReference>
<feature type="domain" description="Ig-like" evidence="17">
    <location>
        <begin position="134"/>
        <end position="186"/>
    </location>
</feature>
<evidence type="ECO:0000256" key="7">
    <source>
        <dbReference type="ARBA" id="ARBA00022989"/>
    </source>
</evidence>
<keyword evidence="13" id="KW-0393">Immunoglobulin domain</keyword>
<dbReference type="Pfam" id="PF18452">
    <property type="entry name" value="Ig_6"/>
    <property type="match status" value="1"/>
</dbReference>
<dbReference type="InterPro" id="IPR035897">
    <property type="entry name" value="Toll_tir_struct_dom_sf"/>
</dbReference>
<evidence type="ECO:0000256" key="4">
    <source>
        <dbReference type="ARBA" id="ARBA00022729"/>
    </source>
</evidence>
<dbReference type="Pfam" id="PF01582">
    <property type="entry name" value="TIR"/>
    <property type="match status" value="2"/>
</dbReference>
<evidence type="ECO:0000256" key="9">
    <source>
        <dbReference type="ARBA" id="ARBA00023136"/>
    </source>
</evidence>
<accession>A0A663F1H8</accession>
<evidence type="ECO:0000256" key="6">
    <source>
        <dbReference type="ARBA" id="ARBA00022801"/>
    </source>
</evidence>
<evidence type="ECO:0000256" key="12">
    <source>
        <dbReference type="ARBA" id="ARBA00023180"/>
    </source>
</evidence>
<keyword evidence="9 14" id="KW-0472">Membrane</keyword>
<dbReference type="PANTHER" id="PTHR11890">
    <property type="entry name" value="INTERLEUKIN-1 RECEPTOR FAMILY MEMBER"/>
    <property type="match status" value="1"/>
</dbReference>
<keyword evidence="3 14" id="KW-0812">Transmembrane</keyword>
<keyword evidence="19" id="KW-1185">Reference proteome</keyword>
<dbReference type="SMART" id="SM00409">
    <property type="entry name" value="IG"/>
    <property type="match status" value="6"/>
</dbReference>
<feature type="chain" id="PRO_5025454523" evidence="15">
    <location>
        <begin position="17"/>
        <end position="1024"/>
    </location>
</feature>
<keyword evidence="7 14" id="KW-1133">Transmembrane helix</keyword>
<feature type="domain" description="Ig-like" evidence="17">
    <location>
        <begin position="210"/>
        <end position="319"/>
    </location>
</feature>
<dbReference type="FunFam" id="2.60.40.10:FF:001504">
    <property type="entry name" value="Interleukin 18 receptor accessory protein"/>
    <property type="match status" value="1"/>
</dbReference>
<name>A0A663F1H8_AQUCH</name>
<dbReference type="InterPro" id="IPR041416">
    <property type="entry name" value="IL-1RAcP-like_ig"/>
</dbReference>
<evidence type="ECO:0000256" key="1">
    <source>
        <dbReference type="ARBA" id="ARBA00004479"/>
    </source>
</evidence>
<dbReference type="FunFam" id="3.40.50.10140:FF:000002">
    <property type="entry name" value="Interleukin 1 receptor accessory protein"/>
    <property type="match status" value="1"/>
</dbReference>
<comment type="similarity">
    <text evidence="2">Belongs to the interleukin-1 receptor family.</text>
</comment>
<dbReference type="GO" id="GO:0016787">
    <property type="term" value="F:hydrolase activity"/>
    <property type="evidence" value="ECO:0007669"/>
    <property type="project" value="UniProtKB-KW"/>
</dbReference>
<evidence type="ECO:0000313" key="18">
    <source>
        <dbReference type="Ensembl" id="ENSACCP00020018625.1"/>
    </source>
</evidence>
<sequence length="1024" mass="117997">MTLMIFFLMFITESATEKLCPLRASIDVLEGEYFFLCYLESMQEHFQEEAYTINWYKENAGKQQLIKETDRIVSQMNFLEFWPAELSDSGNYSVTHSNGKQNFTVQKWTLNVLERNKSSCFNKNHLTTEIKNAGTGHSLKCSDLSVNENDSITWYKDCKNYENETERELDFKTLTVQHSGIYTCKILISHEGKIYHSTNTIKLVVEEDAPEAGALEIVGHNEEIETEIGKEEILNCTGFLGYYMREDASLYWLINQKFPEKCTGIPENEPSICEEELKKLKLGNKFYVTTLLRIKKVTDEDMHRNFTCMLQADERTQIKIVKLKKGNTRDLPVHIFTTGMVLAVLFPCVAVAVVFVCVMFRVDLVLFYRNICRRDDTAGDGKEYDAFVSYLKDCISPTEEEREFALKILPMILEENFGYKLCIFERDVSPGGESKMILKENVSEYQPKLIKKIMLTLCWILALFVSRAEVREIYLPGCSHVEPQIWYRAISDEEFVLQCALPDRDATHIYNNSLLKQHQVEWFWHQKGKEPLKAIKGSSNPALQGDALWFKPVRDNASGVYICMIREKIPCLKIVLEVQTKKVAKCSGYDTNMLYLLAANGNSITCPGTKCYSHVKKTDVKWYKDGHQIKHRKSRQSLKLKPNEIYLNPTYDRDAGIYVCDYTLYDNTTKWTMRTAVTVEVIEKNTIHPPNFLYPNGVVILEAELGKPLELECRVQFGFERVSLMRVTWKRNNKENINEKLNQETSIYSKGLKGHTLLHVAKLKEVTERDLRSNFTCFAENSVGNATAVIQLKRKQRVFLLYVLCSAISTLFAFLLCTAFIYQHWIEIVLMYRSYLVHNETTGDGKEFDAFVSYAKPDSSESDSTLITEEKFALELLPDMLENKYGYKLCILERDILPGGAYTDEVVTAIKQSRRAIIILSPAYVSGPSIFELQAAVNCALEDTRIKLVLIKFQAFQEPETLPPVVKKALRILPVITWKTSISAAPNKKFWKYMHYHMPVKTTKMLGNCSLKGFFQRLFSLVYR</sequence>
<dbReference type="PRINTS" id="PR01537">
    <property type="entry name" value="INTRLKN1R1F"/>
</dbReference>
<evidence type="ECO:0000256" key="5">
    <source>
        <dbReference type="ARBA" id="ARBA00022737"/>
    </source>
</evidence>
<dbReference type="InterPro" id="IPR007110">
    <property type="entry name" value="Ig-like_dom"/>
</dbReference>
<feature type="domain" description="Ig-like" evidence="17">
    <location>
        <begin position="695"/>
        <end position="793"/>
    </location>
</feature>
<proteinExistence type="inferred from homology"/>
<keyword evidence="12" id="KW-0325">Glycoprotein</keyword>
<keyword evidence="11" id="KW-0675">Receptor</keyword>
<feature type="signal peptide" evidence="15">
    <location>
        <begin position="1"/>
        <end position="16"/>
    </location>
</feature>
<evidence type="ECO:0000256" key="11">
    <source>
        <dbReference type="ARBA" id="ARBA00023170"/>
    </source>
</evidence>
<dbReference type="GO" id="GO:0042008">
    <property type="term" value="F:interleukin-18 receptor activity"/>
    <property type="evidence" value="ECO:0007669"/>
    <property type="project" value="TreeGrafter"/>
</dbReference>
<evidence type="ECO:0000256" key="13">
    <source>
        <dbReference type="ARBA" id="ARBA00023319"/>
    </source>
</evidence>
<evidence type="ECO:0000256" key="10">
    <source>
        <dbReference type="ARBA" id="ARBA00023157"/>
    </source>
</evidence>
<feature type="transmembrane region" description="Helical" evidence="14">
    <location>
        <begin position="799"/>
        <end position="822"/>
    </location>
</feature>